<dbReference type="InterPro" id="IPR042099">
    <property type="entry name" value="ANL_N_sf"/>
</dbReference>
<dbReference type="Proteomes" id="UP000307956">
    <property type="component" value="Unassembled WGS sequence"/>
</dbReference>
<comment type="caution">
    <text evidence="2">The sequence shown here is derived from an EMBL/GenBank/DDBJ whole genome shotgun (WGS) entry which is preliminary data.</text>
</comment>
<dbReference type="Gene3D" id="3.40.50.12780">
    <property type="entry name" value="N-terminal domain of ligase-like"/>
    <property type="match status" value="1"/>
</dbReference>
<dbReference type="AlphaFoldDB" id="A0A4S4API8"/>
<dbReference type="InterPro" id="IPR000873">
    <property type="entry name" value="AMP-dep_synth/lig_dom"/>
</dbReference>
<dbReference type="GO" id="GO:0016874">
    <property type="term" value="F:ligase activity"/>
    <property type="evidence" value="ECO:0007669"/>
    <property type="project" value="UniProtKB-KW"/>
</dbReference>
<reference evidence="2 3" key="1">
    <citation type="submission" date="2019-04" db="EMBL/GenBank/DDBJ databases">
        <title>Azoarcus rhizosphaerae sp. nov. isolated from rhizosphere of Ficus religiosa.</title>
        <authorList>
            <person name="Lin S.-Y."/>
            <person name="Hameed A."/>
            <person name="Hsu Y.-H."/>
            <person name="Young C.-C."/>
        </authorList>
    </citation>
    <scope>NUCLEOTIDE SEQUENCE [LARGE SCALE GENOMIC DNA]</scope>
    <source>
        <strain evidence="2 3">CC-YHH848</strain>
    </source>
</reference>
<name>A0A4S4API8_9RHOO</name>
<evidence type="ECO:0000313" key="2">
    <source>
        <dbReference type="EMBL" id="THF61605.1"/>
    </source>
</evidence>
<organism evidence="2 3">
    <name type="scientific">Pseudothauera rhizosphaerae</name>
    <dbReference type="NCBI Taxonomy" id="2565932"/>
    <lineage>
        <taxon>Bacteria</taxon>
        <taxon>Pseudomonadati</taxon>
        <taxon>Pseudomonadota</taxon>
        <taxon>Betaproteobacteria</taxon>
        <taxon>Rhodocyclales</taxon>
        <taxon>Zoogloeaceae</taxon>
        <taxon>Pseudothauera</taxon>
    </lineage>
</organism>
<dbReference type="SUPFAM" id="SSF56801">
    <property type="entry name" value="Acetyl-CoA synthetase-like"/>
    <property type="match status" value="1"/>
</dbReference>
<proteinExistence type="predicted"/>
<protein>
    <submittedName>
        <fullName evidence="2">Phenylacetate--CoA ligase family protein</fullName>
    </submittedName>
</protein>
<dbReference type="PANTHER" id="PTHR36932:SF1">
    <property type="entry name" value="CAPSULAR POLYSACCHARIDE BIOSYNTHESIS PROTEIN"/>
    <property type="match status" value="1"/>
</dbReference>
<accession>A0A4S4API8</accession>
<dbReference type="EMBL" id="SSOD01000006">
    <property type="protein sequence ID" value="THF61605.1"/>
    <property type="molecule type" value="Genomic_DNA"/>
</dbReference>
<dbReference type="RefSeq" id="WP_136384679.1">
    <property type="nucleotide sequence ID" value="NZ_SSOD01000006.1"/>
</dbReference>
<evidence type="ECO:0000259" key="1">
    <source>
        <dbReference type="Pfam" id="PF00501"/>
    </source>
</evidence>
<keyword evidence="3" id="KW-1185">Reference proteome</keyword>
<feature type="domain" description="AMP-dependent synthetase/ligase" evidence="1">
    <location>
        <begin position="192"/>
        <end position="310"/>
    </location>
</feature>
<keyword evidence="2" id="KW-0436">Ligase</keyword>
<dbReference type="PANTHER" id="PTHR36932">
    <property type="entry name" value="CAPSULAR POLYSACCHARIDE BIOSYNTHESIS PROTEIN"/>
    <property type="match status" value="1"/>
</dbReference>
<evidence type="ECO:0000313" key="3">
    <source>
        <dbReference type="Proteomes" id="UP000307956"/>
    </source>
</evidence>
<dbReference type="Pfam" id="PF00501">
    <property type="entry name" value="AMP-binding"/>
    <property type="match status" value="1"/>
</dbReference>
<gene>
    <name evidence="2" type="ORF">E6O51_09120</name>
</gene>
<dbReference type="OrthoDB" id="580775at2"/>
<sequence>MSLYTPIVANILFPLHERLKGHDTTRILRELEATQWYAPDRLRALQAARLKALLQAVAGSVPFYRDRVGDPAAAAKTDDPLELLSTLPIVDKTLIRSHATDWCARGADRLIALQTSGSSGEPLHFRLGLHRISFDIAAKWRATRWWDVDVGDREMVLWNSALENDAQDRVRRFRDWLFRSRLVPTRELGPAQLDRVLDDMRRFRPKMLFGYPSALARLAWRALDKGRPLNDVGVRVAFCTSEVLRPEWRQAIHEAFGCGIANEYGARDAGFIARECPAGSLHVTAEEVIVEVVDAQGRPVPPGVEGDILVTNLVGPEFPFIRYRTGDRGRLAATPCACGRGLPVLEEVAGRSNDGLVGENGAWIHGSAINHLMREIPGLKAYRIVQDALQSLEILLVLDQPLAESVSTRLAGHVRRLLGPGTGTRIRQVDDIPPLANGKFRHIVCKVSPQDGRQTP</sequence>
<dbReference type="InterPro" id="IPR053158">
    <property type="entry name" value="CapK_Type1_Caps_Biosynth"/>
</dbReference>